<keyword evidence="8" id="KW-1185">Reference proteome</keyword>
<evidence type="ECO:0000313" key="7">
    <source>
        <dbReference type="EMBL" id="MFB9885191.1"/>
    </source>
</evidence>
<keyword evidence="5" id="KW-0408">Iron</keyword>
<dbReference type="PANTHER" id="PTHR13096">
    <property type="entry name" value="MINA53 MYC INDUCED NUCLEAR ANTIGEN"/>
    <property type="match status" value="1"/>
</dbReference>
<dbReference type="InterPro" id="IPR003347">
    <property type="entry name" value="JmjC_dom"/>
</dbReference>
<evidence type="ECO:0000256" key="3">
    <source>
        <dbReference type="ARBA" id="ARBA00022964"/>
    </source>
</evidence>
<name>A0ABV5Z7D1_9GAMM</name>
<proteinExistence type="predicted"/>
<organism evidence="7 8">
    <name type="scientific">Balneatrix alpica</name>
    <dbReference type="NCBI Taxonomy" id="75684"/>
    <lineage>
        <taxon>Bacteria</taxon>
        <taxon>Pseudomonadati</taxon>
        <taxon>Pseudomonadota</taxon>
        <taxon>Gammaproteobacteria</taxon>
        <taxon>Oceanospirillales</taxon>
        <taxon>Balneatrichaceae</taxon>
        <taxon>Balneatrix</taxon>
    </lineage>
</organism>
<sequence length="390" mass="43790">MNTAPLSHLGHLDIATFLRDYWHKKPVLLRNALPDFQSLISGDELAGLACEEGVEARLIIAEQPGHDWSLEHGPFDETRFSSLPANQWTLLVQAVDHWLPEAADFLQQFRFIPNWRLDDLMISYAADGGGVGPHFDNYDVFLVQAEGRRRWEIGGHFNSHTPLRSGLPVKILQQWQPEQVFELEPGDILYVPPCVGHNGIALGDGCITYSVGFRAPSLQEVLRDFSDYVGERLLPEVRYADADLHLPQASAQIDEAAIERLRQLLHSVVDNREYLAQWLGKYMTEPKYDEHDPAPEESFSAQEWPEVLQQQSRIRLNESSRYAWTEVGDGGLTLFVDGAAIPCPPPAAAGVKRLCESNEVDLAQLPGLDEPALQAMLLVLYNQGSLYFVD</sequence>
<dbReference type="Pfam" id="PF20514">
    <property type="entry name" value="WHD_ROXA"/>
    <property type="match status" value="1"/>
</dbReference>
<comment type="caution">
    <text evidence="7">The sequence shown here is derived from an EMBL/GenBank/DDBJ whole genome shotgun (WGS) entry which is preliminary data.</text>
</comment>
<dbReference type="InterPro" id="IPR039994">
    <property type="entry name" value="NO66-like"/>
</dbReference>
<reference evidence="7 8" key="1">
    <citation type="submission" date="2024-09" db="EMBL/GenBank/DDBJ databases">
        <authorList>
            <person name="Sun Q."/>
            <person name="Mori K."/>
        </authorList>
    </citation>
    <scope>NUCLEOTIDE SEQUENCE [LARGE SCALE GENOMIC DNA]</scope>
    <source>
        <strain evidence="7 8">ATCC 51285</strain>
    </source>
</reference>
<accession>A0ABV5Z7D1</accession>
<comment type="cofactor">
    <cofactor evidence="1">
        <name>Fe(2+)</name>
        <dbReference type="ChEBI" id="CHEBI:29033"/>
    </cofactor>
</comment>
<keyword evidence="4" id="KW-0560">Oxidoreductase</keyword>
<dbReference type="Proteomes" id="UP001589628">
    <property type="component" value="Unassembled WGS sequence"/>
</dbReference>
<dbReference type="PANTHER" id="PTHR13096:SF8">
    <property type="entry name" value="RIBOSOMAL OXYGENASE 1"/>
    <property type="match status" value="1"/>
</dbReference>
<dbReference type="Gene3D" id="2.60.120.650">
    <property type="entry name" value="Cupin"/>
    <property type="match status" value="1"/>
</dbReference>
<keyword evidence="2" id="KW-0479">Metal-binding</keyword>
<dbReference type="Gene3D" id="3.40.366.30">
    <property type="entry name" value="50S ribosomal protein L16 arginine hydroxylase, Chain A, Domain 2"/>
    <property type="match status" value="1"/>
</dbReference>
<evidence type="ECO:0000256" key="2">
    <source>
        <dbReference type="ARBA" id="ARBA00022723"/>
    </source>
</evidence>
<dbReference type="PROSITE" id="PS51184">
    <property type="entry name" value="JMJC"/>
    <property type="match status" value="1"/>
</dbReference>
<dbReference type="SUPFAM" id="SSF51197">
    <property type="entry name" value="Clavaminate synthase-like"/>
    <property type="match status" value="1"/>
</dbReference>
<dbReference type="RefSeq" id="WP_027313208.1">
    <property type="nucleotide sequence ID" value="NZ_JBHLZN010000001.1"/>
</dbReference>
<evidence type="ECO:0000259" key="6">
    <source>
        <dbReference type="PROSITE" id="PS51184"/>
    </source>
</evidence>
<evidence type="ECO:0000256" key="5">
    <source>
        <dbReference type="ARBA" id="ARBA00023004"/>
    </source>
</evidence>
<dbReference type="Pfam" id="PF08007">
    <property type="entry name" value="JmjC_2"/>
    <property type="match status" value="1"/>
</dbReference>
<dbReference type="InterPro" id="IPR046799">
    <property type="entry name" value="ROXA-like_wH"/>
</dbReference>
<gene>
    <name evidence="7" type="ORF">ACFFLH_02020</name>
</gene>
<evidence type="ECO:0000313" key="8">
    <source>
        <dbReference type="Proteomes" id="UP001589628"/>
    </source>
</evidence>
<dbReference type="EMBL" id="JBHLZN010000001">
    <property type="protein sequence ID" value="MFB9885191.1"/>
    <property type="molecule type" value="Genomic_DNA"/>
</dbReference>
<protein>
    <submittedName>
        <fullName evidence="7">JmjC domain-containing protein</fullName>
    </submittedName>
</protein>
<keyword evidence="3" id="KW-0223">Dioxygenase</keyword>
<evidence type="ECO:0000256" key="4">
    <source>
        <dbReference type="ARBA" id="ARBA00023002"/>
    </source>
</evidence>
<evidence type="ECO:0000256" key="1">
    <source>
        <dbReference type="ARBA" id="ARBA00001954"/>
    </source>
</evidence>
<feature type="domain" description="JmjC" evidence="6">
    <location>
        <begin position="101"/>
        <end position="230"/>
    </location>
</feature>